<name>A0A8S9SCT0_BRACR</name>
<proteinExistence type="predicted"/>
<dbReference type="Proteomes" id="UP000712600">
    <property type="component" value="Unassembled WGS sequence"/>
</dbReference>
<comment type="caution">
    <text evidence="1">The sequence shown here is derived from an EMBL/GenBank/DDBJ whole genome shotgun (WGS) entry which is preliminary data.</text>
</comment>
<accession>A0A8S9SCT0</accession>
<protein>
    <submittedName>
        <fullName evidence="1">Uncharacterized protein</fullName>
    </submittedName>
</protein>
<evidence type="ECO:0000313" key="1">
    <source>
        <dbReference type="EMBL" id="KAF3599642.1"/>
    </source>
</evidence>
<gene>
    <name evidence="1" type="ORF">F2Q69_00037034</name>
</gene>
<evidence type="ECO:0000313" key="2">
    <source>
        <dbReference type="Proteomes" id="UP000712600"/>
    </source>
</evidence>
<sequence length="244" mass="27896">MQTSLVFIPSARELLSMESWKVEWEDACRRGSRACGLSFTEVERMIIIEKRPSRVRARSLHSDRAWLVRGPVAILELVRGRFGYVSVAFGQSVFSGSIEIRTRFYRKALRKDFFTKITFRKNVHAYFYGLSDIDSVVTNFDPNKFSAVCKLAGFLKTLEYWPRDKFWDLVSGCFILCLEMLETSVLGLGQDLGLITALGGAMSTSTYVSRIVFDLIPSHFRVRDMFSAYVTCMVGIEHLFEDNS</sequence>
<organism evidence="1 2">
    <name type="scientific">Brassica cretica</name>
    <name type="common">Mustard</name>
    <dbReference type="NCBI Taxonomy" id="69181"/>
    <lineage>
        <taxon>Eukaryota</taxon>
        <taxon>Viridiplantae</taxon>
        <taxon>Streptophyta</taxon>
        <taxon>Embryophyta</taxon>
        <taxon>Tracheophyta</taxon>
        <taxon>Spermatophyta</taxon>
        <taxon>Magnoliopsida</taxon>
        <taxon>eudicotyledons</taxon>
        <taxon>Gunneridae</taxon>
        <taxon>Pentapetalae</taxon>
        <taxon>rosids</taxon>
        <taxon>malvids</taxon>
        <taxon>Brassicales</taxon>
        <taxon>Brassicaceae</taxon>
        <taxon>Brassiceae</taxon>
        <taxon>Brassica</taxon>
    </lineage>
</organism>
<dbReference type="EMBL" id="QGKX02000004">
    <property type="protein sequence ID" value="KAF3599642.1"/>
    <property type="molecule type" value="Genomic_DNA"/>
</dbReference>
<reference evidence="1" key="1">
    <citation type="submission" date="2019-12" db="EMBL/GenBank/DDBJ databases">
        <title>Genome sequencing and annotation of Brassica cretica.</title>
        <authorList>
            <person name="Studholme D.J."/>
            <person name="Sarris P."/>
        </authorList>
    </citation>
    <scope>NUCLEOTIDE SEQUENCE</scope>
    <source>
        <strain evidence="1">PFS-109/04</strain>
        <tissue evidence="1">Leaf</tissue>
    </source>
</reference>
<dbReference type="AlphaFoldDB" id="A0A8S9SCT0"/>